<proteinExistence type="predicted"/>
<gene>
    <name evidence="1" type="ORF">FYJ58_00925</name>
</gene>
<organism evidence="1 2">
    <name type="scientific">Velocimicrobium porci</name>
    <dbReference type="NCBI Taxonomy" id="2606634"/>
    <lineage>
        <taxon>Bacteria</taxon>
        <taxon>Bacillati</taxon>
        <taxon>Bacillota</taxon>
        <taxon>Clostridia</taxon>
        <taxon>Lachnospirales</taxon>
        <taxon>Lachnospiraceae</taxon>
        <taxon>Velocimicrobium</taxon>
    </lineage>
</organism>
<name>A0A6L5XUG8_9FIRM</name>
<dbReference type="EMBL" id="VUMT01000001">
    <property type="protein sequence ID" value="MSS62456.1"/>
    <property type="molecule type" value="Genomic_DNA"/>
</dbReference>
<comment type="caution">
    <text evidence="1">The sequence shown here is derived from an EMBL/GenBank/DDBJ whole genome shotgun (WGS) entry which is preliminary data.</text>
</comment>
<dbReference type="Proteomes" id="UP000482209">
    <property type="component" value="Unassembled WGS sequence"/>
</dbReference>
<protein>
    <submittedName>
        <fullName evidence="1">Uncharacterized protein</fullName>
    </submittedName>
</protein>
<evidence type="ECO:0000313" key="2">
    <source>
        <dbReference type="Proteomes" id="UP000482209"/>
    </source>
</evidence>
<keyword evidence="2" id="KW-1185">Reference proteome</keyword>
<reference evidence="1 2" key="1">
    <citation type="submission" date="2019-08" db="EMBL/GenBank/DDBJ databases">
        <title>In-depth cultivation of the pig gut microbiome towards novel bacterial diversity and tailored functional studies.</title>
        <authorList>
            <person name="Wylensek D."/>
            <person name="Hitch T.C.A."/>
            <person name="Clavel T."/>
        </authorList>
    </citation>
    <scope>NUCLEOTIDE SEQUENCE [LARGE SCALE GENOMIC DNA]</scope>
    <source>
        <strain evidence="1 2">WCA-693-APC-MOT-I</strain>
    </source>
</reference>
<dbReference type="AlphaFoldDB" id="A0A6L5XUG8"/>
<evidence type="ECO:0000313" key="1">
    <source>
        <dbReference type="EMBL" id="MSS62456.1"/>
    </source>
</evidence>
<sequence>MVWRKREEESELNQDIISMIGRCNIPILVLDERWHELFPEYKKTQKIKELEKNLNRLIKYQGKINDDKKEMKKLKHRLMEEIISNMGESTGEAGLLKQKKQEKSQRLIKEINVKLAQSEDEENLLPYKIKKANEELLIESLKIWYQELDSNREEIKALTEWIADAREKLKVNILKKQDMEMENNSIYSYMHSLLGAGVMQALDEDLDR</sequence>
<accession>A0A6L5XUG8</accession>
<dbReference type="RefSeq" id="WP_154515870.1">
    <property type="nucleotide sequence ID" value="NZ_VUMT01000001.1"/>
</dbReference>